<dbReference type="InterPro" id="IPR015860">
    <property type="entry name" value="ABC_transpr_TagH-like"/>
</dbReference>
<dbReference type="Gene3D" id="2.70.50.60">
    <property type="entry name" value="abc- transporter (atp binding component) like domain"/>
    <property type="match status" value="1"/>
</dbReference>
<comment type="similarity">
    <text evidence="1">Belongs to the ABC transporter superfamily.</text>
</comment>
<dbReference type="AlphaFoldDB" id="A0AAJ2BMZ3"/>
<protein>
    <submittedName>
        <fullName evidence="6">ABC-type polysaccharide/polyol phosphate transport system ATPase subunit</fullName>
    </submittedName>
</protein>
<sequence>MSCDISISVKNLQKKYKLYNSPLQRLGDLIGINSKGLKEITALDSVSFDVRKGETVGIIGTNGSGKSTLLQMICKTLEPTKGEINTNGRIAPLLELGAGFNPEFTGRENVYLNSSILGMSREDVRDRFDDIAAFADIGEFLDRPVKTYSSGMYARLAFSTAVHIDPDILIIDEILAVGDSRFQRKCIKKFNEIRDRGCTILFVSHDDYQVRNICNRALYLDKGSQKYFGNADEAVQLYLGDLQQKVIVSSSPLDTSEKDYSSEDSECKLVEIKSVRLLNDKSTDVNLINSGESISLEFEFSCIGKSDLDGLVFVFNLYRKDGVYICGTTTAMRGIDPYPVCQAGRVRVNFSSIELLAGIYNWRVAVNDRDGVQILSEAYPVCEFTVKDSFKAVGIYNIDHCWDFTEEK</sequence>
<accession>A0AAJ2BMZ3</accession>
<dbReference type="CDD" id="cd03220">
    <property type="entry name" value="ABC_KpsT_Wzt"/>
    <property type="match status" value="1"/>
</dbReference>
<dbReference type="PROSITE" id="PS50893">
    <property type="entry name" value="ABC_TRANSPORTER_2"/>
    <property type="match status" value="1"/>
</dbReference>
<dbReference type="InterPro" id="IPR003439">
    <property type="entry name" value="ABC_transporter-like_ATP-bd"/>
</dbReference>
<keyword evidence="4" id="KW-0067">ATP-binding</keyword>
<dbReference type="Pfam" id="PF14524">
    <property type="entry name" value="Wzt_C"/>
    <property type="match status" value="1"/>
</dbReference>
<dbReference type="GO" id="GO:0140359">
    <property type="term" value="F:ABC-type transporter activity"/>
    <property type="evidence" value="ECO:0007669"/>
    <property type="project" value="InterPro"/>
</dbReference>
<evidence type="ECO:0000313" key="7">
    <source>
        <dbReference type="Proteomes" id="UP001268036"/>
    </source>
</evidence>
<dbReference type="GO" id="GO:0016020">
    <property type="term" value="C:membrane"/>
    <property type="evidence" value="ECO:0007669"/>
    <property type="project" value="InterPro"/>
</dbReference>
<dbReference type="InterPro" id="IPR029439">
    <property type="entry name" value="Wzt_C"/>
</dbReference>
<evidence type="ECO:0000313" key="6">
    <source>
        <dbReference type="EMBL" id="MDR6234276.1"/>
    </source>
</evidence>
<dbReference type="SMART" id="SM00382">
    <property type="entry name" value="AAA"/>
    <property type="match status" value="1"/>
</dbReference>
<evidence type="ECO:0000256" key="3">
    <source>
        <dbReference type="ARBA" id="ARBA00022741"/>
    </source>
</evidence>
<dbReference type="PANTHER" id="PTHR46743:SF2">
    <property type="entry name" value="TEICHOIC ACIDS EXPORT ATP-BINDING PROTEIN TAGH"/>
    <property type="match status" value="1"/>
</dbReference>
<gene>
    <name evidence="6" type="ORF">QE440_002017</name>
</gene>
<reference evidence="6" key="1">
    <citation type="submission" date="2023-08" db="EMBL/GenBank/DDBJ databases">
        <title>Functional and genomic diversity of the sorghum phyllosphere microbiome.</title>
        <authorList>
            <person name="Shade A."/>
        </authorList>
    </citation>
    <scope>NUCLEOTIDE SEQUENCE</scope>
    <source>
        <strain evidence="6">SORGH_AS_0201</strain>
    </source>
</reference>
<dbReference type="GO" id="GO:0016887">
    <property type="term" value="F:ATP hydrolysis activity"/>
    <property type="evidence" value="ECO:0007669"/>
    <property type="project" value="InterPro"/>
</dbReference>
<organism evidence="6 7">
    <name type="scientific">Pseudomonas oryzihabitans</name>
    <dbReference type="NCBI Taxonomy" id="47885"/>
    <lineage>
        <taxon>Bacteria</taxon>
        <taxon>Pseudomonadati</taxon>
        <taxon>Pseudomonadota</taxon>
        <taxon>Gammaproteobacteria</taxon>
        <taxon>Pseudomonadales</taxon>
        <taxon>Pseudomonadaceae</taxon>
        <taxon>Pseudomonas</taxon>
    </lineage>
</organism>
<keyword evidence="3" id="KW-0547">Nucleotide-binding</keyword>
<dbReference type="InterPro" id="IPR050683">
    <property type="entry name" value="Bact_Polysacc_Export_ATP-bd"/>
</dbReference>
<evidence type="ECO:0000256" key="2">
    <source>
        <dbReference type="ARBA" id="ARBA00022448"/>
    </source>
</evidence>
<comment type="caution">
    <text evidence="6">The sequence shown here is derived from an EMBL/GenBank/DDBJ whole genome shotgun (WGS) entry which is preliminary data.</text>
</comment>
<proteinExistence type="inferred from homology"/>
<dbReference type="CDD" id="cd10147">
    <property type="entry name" value="Wzt_C-like"/>
    <property type="match status" value="1"/>
</dbReference>
<evidence type="ECO:0000256" key="1">
    <source>
        <dbReference type="ARBA" id="ARBA00005417"/>
    </source>
</evidence>
<dbReference type="InterPro" id="IPR027417">
    <property type="entry name" value="P-loop_NTPase"/>
</dbReference>
<dbReference type="InterPro" id="IPR003593">
    <property type="entry name" value="AAA+_ATPase"/>
</dbReference>
<name>A0AAJ2BMZ3_9PSED</name>
<dbReference type="EMBL" id="JAVJAF010000001">
    <property type="protein sequence ID" value="MDR6234276.1"/>
    <property type="molecule type" value="Genomic_DNA"/>
</dbReference>
<dbReference type="Proteomes" id="UP001268036">
    <property type="component" value="Unassembled WGS sequence"/>
</dbReference>
<dbReference type="GO" id="GO:0005524">
    <property type="term" value="F:ATP binding"/>
    <property type="evidence" value="ECO:0007669"/>
    <property type="project" value="UniProtKB-KW"/>
</dbReference>
<evidence type="ECO:0000259" key="5">
    <source>
        <dbReference type="PROSITE" id="PS50893"/>
    </source>
</evidence>
<dbReference type="PANTHER" id="PTHR46743">
    <property type="entry name" value="TEICHOIC ACIDS EXPORT ATP-BINDING PROTEIN TAGH"/>
    <property type="match status" value="1"/>
</dbReference>
<dbReference type="Pfam" id="PF00005">
    <property type="entry name" value="ABC_tran"/>
    <property type="match status" value="1"/>
</dbReference>
<feature type="domain" description="ABC transporter" evidence="5">
    <location>
        <begin position="24"/>
        <end position="247"/>
    </location>
</feature>
<keyword evidence="2" id="KW-0813">Transport</keyword>
<evidence type="ECO:0000256" key="4">
    <source>
        <dbReference type="ARBA" id="ARBA00022840"/>
    </source>
</evidence>
<dbReference type="Gene3D" id="3.40.50.300">
    <property type="entry name" value="P-loop containing nucleotide triphosphate hydrolases"/>
    <property type="match status" value="1"/>
</dbReference>
<dbReference type="RefSeq" id="WP_309757901.1">
    <property type="nucleotide sequence ID" value="NZ_JAVJAF010000001.1"/>
</dbReference>
<dbReference type="SUPFAM" id="SSF52540">
    <property type="entry name" value="P-loop containing nucleoside triphosphate hydrolases"/>
    <property type="match status" value="1"/>
</dbReference>